<dbReference type="CDD" id="cd18774">
    <property type="entry name" value="PDC2_HK_sensor"/>
    <property type="match status" value="1"/>
</dbReference>
<dbReference type="RefSeq" id="WP_265425175.1">
    <property type="nucleotide sequence ID" value="NZ_JAPFPW010000010.1"/>
</dbReference>
<comment type="caution">
    <text evidence="4">The sequence shown here is derived from an EMBL/GenBank/DDBJ whole genome shotgun (WGS) entry which is preliminary data.</text>
</comment>
<feature type="transmembrane region" description="Helical" evidence="2">
    <location>
        <begin position="333"/>
        <end position="353"/>
    </location>
</feature>
<name>A0ABT3N9W9_9BACT</name>
<keyword evidence="2" id="KW-0812">Transmembrane</keyword>
<evidence type="ECO:0000256" key="1">
    <source>
        <dbReference type="ARBA" id="ARBA00022801"/>
    </source>
</evidence>
<dbReference type="PANTHER" id="PTHR43156">
    <property type="entry name" value="STAGE II SPORULATION PROTEIN E-RELATED"/>
    <property type="match status" value="1"/>
</dbReference>
<keyword evidence="2" id="KW-0472">Membrane</keyword>
<dbReference type="Gene3D" id="1.10.8.500">
    <property type="entry name" value="HAMP domain in histidine kinase"/>
    <property type="match status" value="1"/>
</dbReference>
<dbReference type="PROSITE" id="PS51746">
    <property type="entry name" value="PPM_2"/>
    <property type="match status" value="1"/>
</dbReference>
<proteinExistence type="predicted"/>
<dbReference type="SUPFAM" id="SSF81606">
    <property type="entry name" value="PP2C-like"/>
    <property type="match status" value="1"/>
</dbReference>
<dbReference type="Proteomes" id="UP001209681">
    <property type="component" value="Unassembled WGS sequence"/>
</dbReference>
<dbReference type="EMBL" id="JAPFPW010000010">
    <property type="protein sequence ID" value="MCW7754256.1"/>
    <property type="molecule type" value="Genomic_DNA"/>
</dbReference>
<dbReference type="Pfam" id="PF07228">
    <property type="entry name" value="SpoIIE"/>
    <property type="match status" value="1"/>
</dbReference>
<protein>
    <submittedName>
        <fullName evidence="4">SpoIIE family protein phosphatase</fullName>
    </submittedName>
</protein>
<dbReference type="Gene3D" id="3.60.40.10">
    <property type="entry name" value="PPM-type phosphatase domain"/>
    <property type="match status" value="1"/>
</dbReference>
<dbReference type="InterPro" id="IPR052016">
    <property type="entry name" value="Bact_Sigma-Reg"/>
</dbReference>
<dbReference type="InterPro" id="IPR036457">
    <property type="entry name" value="PPM-type-like_dom_sf"/>
</dbReference>
<keyword evidence="1" id="KW-0378">Hydrolase</keyword>
<feature type="domain" description="PPM-type phosphatase" evidence="3">
    <location>
        <begin position="457"/>
        <end position="668"/>
    </location>
</feature>
<evidence type="ECO:0000313" key="5">
    <source>
        <dbReference type="Proteomes" id="UP001209681"/>
    </source>
</evidence>
<dbReference type="SMART" id="SM00331">
    <property type="entry name" value="PP2C_SIG"/>
    <property type="match status" value="1"/>
</dbReference>
<organism evidence="4 5">
    <name type="scientific">Desulfobotulus pelophilus</name>
    <dbReference type="NCBI Taxonomy" id="2823377"/>
    <lineage>
        <taxon>Bacteria</taxon>
        <taxon>Pseudomonadati</taxon>
        <taxon>Thermodesulfobacteriota</taxon>
        <taxon>Desulfobacteria</taxon>
        <taxon>Desulfobacterales</taxon>
        <taxon>Desulfobacteraceae</taxon>
        <taxon>Desulfobotulus</taxon>
    </lineage>
</organism>
<dbReference type="Pfam" id="PF08269">
    <property type="entry name" value="dCache_2"/>
    <property type="match status" value="1"/>
</dbReference>
<evidence type="ECO:0000313" key="4">
    <source>
        <dbReference type="EMBL" id="MCW7754256.1"/>
    </source>
</evidence>
<gene>
    <name evidence="4" type="ORF">OOT00_09680</name>
</gene>
<dbReference type="InterPro" id="IPR001932">
    <property type="entry name" value="PPM-type_phosphatase-like_dom"/>
</dbReference>
<accession>A0ABT3N9W9</accession>
<sequence>MVINSLKTKICILVVLTLTLVAVPVLYFTHKDGVRAMSEAEQRSIHNILELTEMNIRSGYRNLLYSRVDAVMAHRRTLEGMVLVARMGLDEIFSSGDNAVTRQRALNWVSQLASVNGTEFLVFDARGHMMAHPDSGIRGKNVNLIKDIKGIPLGEAIHGEAKRLGQASTTFFWAFDEQSEPLKKYGWFVHYPAMDWILGATADIGALELEGKRKQTELLNNLEANFRNIHIGQSGSVFLFDRQGDLLIPPARENPDFLHTALQERDATLFQTLKDLASSGRGASLTLVLPDENQSPGKREILCTYFPALGWYLAVMAHTDETHAPAKALVTRLTLIIASLFCISLFVGLWLSIRMTRPLNTLASFAKALPDTDFTSSETACAVIAHLPDCHKDEVGRLARAIIFMESSLRENIRSLVATTAINERMEGELGVAREIQLGLLPKTFPPFPNHREFDLHASLEPAREVGGDLYDFFFMDDSHFCFAVGDVSGKGVPASLFMAITRTLLRAAAAREKDPARMLASMNNDLASSNPNSMFVTLFIGILNLETGHLLYANGGHNPPVLMTPDDKAIFLTGRSGPLVGAMEDMPYHVLETALHPGDTLFLYTDGITEAMDTEQRLYTDPRLLNLLDRLQGFSPEAILKEIDADVALHVGEAEPSDDITMLCLRYTGPVS</sequence>
<evidence type="ECO:0000259" key="3">
    <source>
        <dbReference type="PROSITE" id="PS51746"/>
    </source>
</evidence>
<keyword evidence="5" id="KW-1185">Reference proteome</keyword>
<dbReference type="Gene3D" id="3.30.450.20">
    <property type="entry name" value="PAS domain"/>
    <property type="match status" value="2"/>
</dbReference>
<dbReference type="PANTHER" id="PTHR43156:SF2">
    <property type="entry name" value="STAGE II SPORULATION PROTEIN E"/>
    <property type="match status" value="1"/>
</dbReference>
<reference evidence="4 5" key="1">
    <citation type="submission" date="2022-11" db="EMBL/GenBank/DDBJ databases">
        <title>Desulfobotulus tamanensis H1 sp. nov. - anaerobic, alkaliphilic, sulphate reducing bacterium isolated from terrestrial mud volcano.</title>
        <authorList>
            <person name="Frolova A."/>
            <person name="Merkel A.Y."/>
            <person name="Slobodkin A.I."/>
        </authorList>
    </citation>
    <scope>NUCLEOTIDE SEQUENCE [LARGE SCALE GENOMIC DNA]</scope>
    <source>
        <strain evidence="4 5">H1</strain>
    </source>
</reference>
<dbReference type="InterPro" id="IPR004010">
    <property type="entry name" value="Double_Cache_2"/>
</dbReference>
<keyword evidence="2" id="KW-1133">Transmembrane helix</keyword>
<feature type="transmembrane region" description="Helical" evidence="2">
    <location>
        <begin position="6"/>
        <end position="28"/>
    </location>
</feature>
<evidence type="ECO:0000256" key="2">
    <source>
        <dbReference type="SAM" id="Phobius"/>
    </source>
</evidence>